<comment type="caution">
    <text evidence="3">The sequence shown here is derived from an EMBL/GenBank/DDBJ whole genome shotgun (WGS) entry which is preliminary data.</text>
</comment>
<feature type="compositionally biased region" description="Low complexity" evidence="2">
    <location>
        <begin position="41"/>
        <end position="51"/>
    </location>
</feature>
<accession>A0A814S3T5</accession>
<keyword evidence="1" id="KW-0175">Coiled coil</keyword>
<evidence type="ECO:0000313" key="3">
    <source>
        <dbReference type="EMBL" id="CAF1142867.1"/>
    </source>
</evidence>
<feature type="region of interest" description="Disordered" evidence="2">
    <location>
        <begin position="1"/>
        <end position="67"/>
    </location>
</feature>
<feature type="non-terminal residue" evidence="3">
    <location>
        <position position="198"/>
    </location>
</feature>
<evidence type="ECO:0000256" key="2">
    <source>
        <dbReference type="SAM" id="MobiDB-lite"/>
    </source>
</evidence>
<dbReference type="AlphaFoldDB" id="A0A814S3T5"/>
<name>A0A814S3T5_9BILA</name>
<proteinExistence type="predicted"/>
<feature type="compositionally biased region" description="Low complexity" evidence="2">
    <location>
        <begin position="11"/>
        <end position="24"/>
    </location>
</feature>
<dbReference type="EMBL" id="CAJNOC010010766">
    <property type="protein sequence ID" value="CAF1142867.1"/>
    <property type="molecule type" value="Genomic_DNA"/>
</dbReference>
<protein>
    <submittedName>
        <fullName evidence="3">Uncharacterized protein</fullName>
    </submittedName>
</protein>
<evidence type="ECO:0000313" key="4">
    <source>
        <dbReference type="Proteomes" id="UP000663879"/>
    </source>
</evidence>
<sequence>KNDEEDIEINSDSQSESSTLASSDSDNENEKISSSSKQMDSQIHSHSSSIESKTKQRNRNTTPVKLTNFLRLERTNNHIGAAELLDNLKFRGRPISVKINNLPSNKSQWLAANDEYKNINLHSEKVKLIRHLAEQANKNHPNQEICQLKNEIEVKNEQIESLNLNLELANSKIFQLNNRLSKIQLESNSKDEERLKLI</sequence>
<evidence type="ECO:0000256" key="1">
    <source>
        <dbReference type="SAM" id="Coils"/>
    </source>
</evidence>
<organism evidence="3 4">
    <name type="scientific">Brachionus calyciflorus</name>
    <dbReference type="NCBI Taxonomy" id="104777"/>
    <lineage>
        <taxon>Eukaryota</taxon>
        <taxon>Metazoa</taxon>
        <taxon>Spiralia</taxon>
        <taxon>Gnathifera</taxon>
        <taxon>Rotifera</taxon>
        <taxon>Eurotatoria</taxon>
        <taxon>Monogononta</taxon>
        <taxon>Pseudotrocha</taxon>
        <taxon>Ploima</taxon>
        <taxon>Brachionidae</taxon>
        <taxon>Brachionus</taxon>
    </lineage>
</organism>
<dbReference type="Proteomes" id="UP000663879">
    <property type="component" value="Unassembled WGS sequence"/>
</dbReference>
<feature type="coiled-coil region" evidence="1">
    <location>
        <begin position="152"/>
        <end position="186"/>
    </location>
</feature>
<reference evidence="3" key="1">
    <citation type="submission" date="2021-02" db="EMBL/GenBank/DDBJ databases">
        <authorList>
            <person name="Nowell W R."/>
        </authorList>
    </citation>
    <scope>NUCLEOTIDE SEQUENCE</scope>
    <source>
        <strain evidence="3">Ploen Becks lab</strain>
    </source>
</reference>
<keyword evidence="4" id="KW-1185">Reference proteome</keyword>
<gene>
    <name evidence="3" type="ORF">OXX778_LOCUS22971</name>
</gene>